<sequence length="89" mass="10495">MVFRAIPVVFRDNYTLVCLLCNTNLPVLVRRRPAPAPICFPGAKRVLDFIRREVHFTMQNAMVRLHLRALPFREIPFRIMKNELQAIDF</sequence>
<organism evidence="1 2">
    <name type="scientific">Massilia mucilaginosa</name>
    <dbReference type="NCBI Taxonomy" id="2609282"/>
    <lineage>
        <taxon>Bacteria</taxon>
        <taxon>Pseudomonadati</taxon>
        <taxon>Pseudomonadota</taxon>
        <taxon>Betaproteobacteria</taxon>
        <taxon>Burkholderiales</taxon>
        <taxon>Oxalobacteraceae</taxon>
        <taxon>Telluria group</taxon>
        <taxon>Massilia</taxon>
    </lineage>
</organism>
<evidence type="ECO:0000313" key="2">
    <source>
        <dbReference type="Proteomes" id="UP000609726"/>
    </source>
</evidence>
<accession>A0ABX0NQA7</accession>
<proteinExistence type="predicted"/>
<keyword evidence="2" id="KW-1185">Reference proteome</keyword>
<comment type="caution">
    <text evidence="1">The sequence shown here is derived from an EMBL/GenBank/DDBJ whole genome shotgun (WGS) entry which is preliminary data.</text>
</comment>
<dbReference type="EMBL" id="WHJH01000006">
    <property type="protein sequence ID" value="NHZ88925.1"/>
    <property type="molecule type" value="Genomic_DNA"/>
</dbReference>
<evidence type="ECO:0000313" key="1">
    <source>
        <dbReference type="EMBL" id="NHZ88925.1"/>
    </source>
</evidence>
<dbReference type="Proteomes" id="UP000609726">
    <property type="component" value="Unassembled WGS sequence"/>
</dbReference>
<protein>
    <submittedName>
        <fullName evidence="1">Uncharacterized protein</fullName>
    </submittedName>
</protein>
<gene>
    <name evidence="1" type="ORF">F2P45_07815</name>
</gene>
<reference evidence="1 2" key="1">
    <citation type="submission" date="2019-10" db="EMBL/GenBank/DDBJ databases">
        <title>Taxonomy of Antarctic Massilia spp.: description of Massilia rubra sp. nov., Massilia aquatica sp. nov., Massilia mucilaginosa sp. nov., Massilia frigida sp. nov. isolated from streams, lakes and regoliths.</title>
        <authorList>
            <person name="Holochova P."/>
            <person name="Sedlacek I."/>
            <person name="Kralova S."/>
            <person name="Maslanova I."/>
            <person name="Busse H.-J."/>
            <person name="Stankova E."/>
            <person name="Vrbovska V."/>
            <person name="Kovarovic V."/>
            <person name="Bartak M."/>
            <person name="Svec P."/>
            <person name="Pantucek R."/>
        </authorList>
    </citation>
    <scope>NUCLEOTIDE SEQUENCE [LARGE SCALE GENOMIC DNA]</scope>
    <source>
        <strain evidence="1 2">CCM 8733</strain>
    </source>
</reference>
<name>A0ABX0NQA7_9BURK</name>
<dbReference type="RefSeq" id="WP_166872471.1">
    <property type="nucleotide sequence ID" value="NZ_WHJH01000006.1"/>
</dbReference>